<feature type="compositionally biased region" description="Acidic residues" evidence="8">
    <location>
        <begin position="930"/>
        <end position="949"/>
    </location>
</feature>
<sequence>MDPSQLIEILRATIDPNQRENAEKQLEQVHKIIGFAPSLLQVVMTNAVDMPVRQAGAIYLKNLVMQFWQEREPTGTTLHFHVHEQDRAMVRDAIVDAMVHAPDPIRVQLAVCLTNILKSDFPGRWTGIVDKVSIYLQSPESGGWMGSVLALYQLVKNYEYKKPEEREPLREAMQLLLPLLYQRMLHLVPDPSEASVLVQKQILKVFFALVQYHLPLSLITGPVCTQWMEVFRVIIQRPVPDVANQVDEEERPDLPWWKCKKWAFHIISRLFERYGSPGSVTKEYREFADFYLKGYSEGILQVVLKVLDQYRQKIYVSPRVLQHALNYLKQAVAHAFTWKFLKPHIVGIILEVVFPLLCHTNQDDELWNTDPHEYIRLKFDVFEDFVSPVMAAQTLAHTVCKQRKGVLQKAMGYVTTLLTNPVCDPRQKDGALHLVGTVATLLLKRKLYKDQVEAMLVAHVLPEFGSPHGFLRARACWVLHHFCELRFRGQAHLAQSVECLVGSLLRDQDLPVRVEAAVALQAFLSAQEKAQAAVEPHIKEIALELLKIIRETENDDLITVMQKIVYMYTEQITPIAVEMTQHLVGTFLESGSGEGGDEKAMVAMGVLTTLDTLVSVLGEQQEIVARLEPPLLDLVVNQVLGNSLMEFYEEALSLLCSLSSRGPLSPAMWKAFEALYQTFQKDGFDFFADMMPALHNFVTVDTPAFVSNENHLLAMYNMCKALLEGSPGEDAECHAAKLLEVVILQCKGQIDQCIPSFVELVLRRLGKEITSSELTAMCLQVVIAALYYNPNLLFETLVKLQPQEAPLVDHFISMWMDNVDCFLGLHDRKMCVLGLCTLISTPGTKPQALMEAAGRIMPSMLMLFEGLKRAYAFKAQEEEDSDEEEEEDEYDGEVLDSDEDDVEDESAEYLARIARKAKKESPFPVTSATIEDDEEEEDEEDEDEDEETALEAYTTPLDEEDCPIDEYQVFKEVMQGIQNSDPTWFNTLTSVLNAEQQKTLQEIYVLADRRKAVAESQKIKRSGGYVFQNQTVPTSFNFGETSFNFGGAPKC</sequence>
<dbReference type="Gene3D" id="1.25.10.10">
    <property type="entry name" value="Leucine-rich Repeat Variant"/>
    <property type="match status" value="1"/>
</dbReference>
<comment type="subcellular location">
    <subcellularLocation>
        <location evidence="2">Cytoplasm</location>
    </subcellularLocation>
    <subcellularLocation>
        <location evidence="1">Nucleus</location>
    </subcellularLocation>
</comment>
<evidence type="ECO:0000256" key="6">
    <source>
        <dbReference type="ARBA" id="ARBA00022927"/>
    </source>
</evidence>
<evidence type="ECO:0000256" key="7">
    <source>
        <dbReference type="ARBA" id="ARBA00023242"/>
    </source>
</evidence>
<evidence type="ECO:0000256" key="8">
    <source>
        <dbReference type="SAM" id="MobiDB-lite"/>
    </source>
</evidence>
<keyword evidence="4" id="KW-0813">Transport</keyword>
<dbReference type="Pfam" id="PF08506">
    <property type="entry name" value="Cse1"/>
    <property type="match status" value="1"/>
</dbReference>
<dbReference type="InterPro" id="IPR001494">
    <property type="entry name" value="Importin-beta_N"/>
</dbReference>
<feature type="region of interest" description="Disordered" evidence="8">
    <location>
        <begin position="875"/>
        <end position="906"/>
    </location>
</feature>
<keyword evidence="7" id="KW-0539">Nucleus</keyword>
<accession>A0A2R5LJV7</accession>
<dbReference type="SMART" id="SM00913">
    <property type="entry name" value="IBN_N"/>
    <property type="match status" value="1"/>
</dbReference>
<reference evidence="10" key="1">
    <citation type="submission" date="2018-03" db="EMBL/GenBank/DDBJ databases">
        <title>The relapsing fever spirochete Borrelia turicatae persists in the highly oxidative environment of its soft-bodied tick vector.</title>
        <authorList>
            <person name="Bourret T.J."/>
            <person name="Boyle W.K."/>
            <person name="Valenzuela J.G."/>
            <person name="Oliveira F."/>
            <person name="Lopez J.E."/>
        </authorList>
    </citation>
    <scope>NUCLEOTIDE SEQUENCE</scope>
    <source>
        <strain evidence="10">Kansas strain/isolate</strain>
        <tissue evidence="10">Salivary glands</tissue>
    </source>
</reference>
<dbReference type="GO" id="GO:0006606">
    <property type="term" value="P:protein import into nucleus"/>
    <property type="evidence" value="ECO:0007669"/>
    <property type="project" value="TreeGrafter"/>
</dbReference>
<dbReference type="Pfam" id="PF03810">
    <property type="entry name" value="IBN_N"/>
    <property type="match status" value="1"/>
</dbReference>
<dbReference type="InterPro" id="IPR011989">
    <property type="entry name" value="ARM-like"/>
</dbReference>
<evidence type="ECO:0000259" key="9">
    <source>
        <dbReference type="PROSITE" id="PS50166"/>
    </source>
</evidence>
<evidence type="ECO:0000256" key="4">
    <source>
        <dbReference type="ARBA" id="ARBA00022448"/>
    </source>
</evidence>
<dbReference type="PANTHER" id="PTHR10997:SF18">
    <property type="entry name" value="D-IMPORTIN 7_RANBP7"/>
    <property type="match status" value="1"/>
</dbReference>
<proteinExistence type="inferred from homology"/>
<keyword evidence="10" id="KW-0675">Receptor</keyword>
<dbReference type="InterPro" id="IPR058669">
    <property type="entry name" value="TPR_IPO7/11-like"/>
</dbReference>
<feature type="compositionally biased region" description="Acidic residues" evidence="8">
    <location>
        <begin position="877"/>
        <end position="906"/>
    </location>
</feature>
<dbReference type="PROSITE" id="PS50166">
    <property type="entry name" value="IMPORTIN_B_NT"/>
    <property type="match status" value="1"/>
</dbReference>
<dbReference type="SUPFAM" id="SSF48371">
    <property type="entry name" value="ARM repeat"/>
    <property type="match status" value="1"/>
</dbReference>
<dbReference type="Pfam" id="PF25758">
    <property type="entry name" value="TPR_IPO11"/>
    <property type="match status" value="1"/>
</dbReference>
<dbReference type="GO" id="GO:0005635">
    <property type="term" value="C:nuclear envelope"/>
    <property type="evidence" value="ECO:0007669"/>
    <property type="project" value="TreeGrafter"/>
</dbReference>
<dbReference type="PANTHER" id="PTHR10997">
    <property type="entry name" value="IMPORTIN-7, 8, 11"/>
    <property type="match status" value="1"/>
</dbReference>
<dbReference type="GO" id="GO:0005829">
    <property type="term" value="C:cytosol"/>
    <property type="evidence" value="ECO:0007669"/>
    <property type="project" value="TreeGrafter"/>
</dbReference>
<evidence type="ECO:0000256" key="5">
    <source>
        <dbReference type="ARBA" id="ARBA00022490"/>
    </source>
</evidence>
<name>A0A2R5LJV7_9ACAR</name>
<feature type="domain" description="Importin N-terminal" evidence="9">
    <location>
        <begin position="22"/>
        <end position="100"/>
    </location>
</feature>
<keyword evidence="5" id="KW-0963">Cytoplasm</keyword>
<evidence type="ECO:0000256" key="3">
    <source>
        <dbReference type="ARBA" id="ARBA00007991"/>
    </source>
</evidence>
<dbReference type="InterPro" id="IPR016024">
    <property type="entry name" value="ARM-type_fold"/>
</dbReference>
<comment type="similarity">
    <text evidence="3">Belongs to the importin beta family.</text>
</comment>
<dbReference type="EMBL" id="GGLE01005481">
    <property type="protein sequence ID" value="MBY09607.1"/>
    <property type="molecule type" value="Transcribed_RNA"/>
</dbReference>
<dbReference type="AlphaFoldDB" id="A0A2R5LJV7"/>
<keyword evidence="6" id="KW-0653">Protein transport</keyword>
<evidence type="ECO:0000313" key="10">
    <source>
        <dbReference type="EMBL" id="MBY09607.1"/>
    </source>
</evidence>
<evidence type="ECO:0000256" key="2">
    <source>
        <dbReference type="ARBA" id="ARBA00004496"/>
    </source>
</evidence>
<dbReference type="FunFam" id="1.25.10.10:FF:000813">
    <property type="entry name" value="D-Importin 7/RanBP7"/>
    <property type="match status" value="1"/>
</dbReference>
<protein>
    <submittedName>
        <fullName evidence="10">Putative nuclear transport receptor ranbp7/ranbp8 importin beta superfamily</fullName>
    </submittedName>
</protein>
<feature type="region of interest" description="Disordered" evidence="8">
    <location>
        <begin position="921"/>
        <end position="949"/>
    </location>
</feature>
<dbReference type="InterPro" id="IPR013713">
    <property type="entry name" value="XPO2_central"/>
</dbReference>
<organism evidence="10">
    <name type="scientific">Ornithodoros turicata</name>
    <dbReference type="NCBI Taxonomy" id="34597"/>
    <lineage>
        <taxon>Eukaryota</taxon>
        <taxon>Metazoa</taxon>
        <taxon>Ecdysozoa</taxon>
        <taxon>Arthropoda</taxon>
        <taxon>Chelicerata</taxon>
        <taxon>Arachnida</taxon>
        <taxon>Acari</taxon>
        <taxon>Parasitiformes</taxon>
        <taxon>Ixodida</taxon>
        <taxon>Ixodoidea</taxon>
        <taxon>Argasidae</taxon>
        <taxon>Ornithodorinae</taxon>
        <taxon>Ornithodoros</taxon>
    </lineage>
</organism>
<evidence type="ECO:0000256" key="1">
    <source>
        <dbReference type="ARBA" id="ARBA00004123"/>
    </source>
</evidence>
<dbReference type="GO" id="GO:0031267">
    <property type="term" value="F:small GTPase binding"/>
    <property type="evidence" value="ECO:0007669"/>
    <property type="project" value="InterPro"/>
</dbReference>